<dbReference type="GO" id="GO:0042025">
    <property type="term" value="C:host cell nucleus"/>
    <property type="evidence" value="ECO:0007669"/>
    <property type="project" value="UniProtKB-SubCell"/>
</dbReference>
<keyword evidence="3 12" id="KW-0235">DNA replication</keyword>
<keyword evidence="11 12" id="KW-0238">DNA-binding</keyword>
<dbReference type="GO" id="GO:0004519">
    <property type="term" value="F:endonuclease activity"/>
    <property type="evidence" value="ECO:0007669"/>
    <property type="project" value="UniProtKB-UniRule"/>
</dbReference>
<dbReference type="Pfam" id="PF01057">
    <property type="entry name" value="Parvo_NS1"/>
    <property type="match status" value="1"/>
</dbReference>
<feature type="active site" description="For nuclease activity" evidence="12">
    <location>
        <position position="151"/>
    </location>
</feature>
<evidence type="ECO:0000256" key="5">
    <source>
        <dbReference type="ARBA" id="ARBA00022723"/>
    </source>
</evidence>
<evidence type="ECO:0000313" key="16">
    <source>
        <dbReference type="EMBL" id="AUS83807.1"/>
    </source>
</evidence>
<feature type="short sequence motif" description="RCR-2" evidence="12">
    <location>
        <begin position="91"/>
        <end position="93"/>
    </location>
</feature>
<dbReference type="GO" id="GO:0006260">
    <property type="term" value="P:DNA replication"/>
    <property type="evidence" value="ECO:0007669"/>
    <property type="project" value="UniProtKB-UniRule"/>
</dbReference>
<dbReference type="GO" id="GO:0005524">
    <property type="term" value="F:ATP binding"/>
    <property type="evidence" value="ECO:0007669"/>
    <property type="project" value="UniProtKB-KW"/>
</dbReference>
<evidence type="ECO:0000256" key="1">
    <source>
        <dbReference type="ARBA" id="ARBA00004147"/>
    </source>
</evidence>
<evidence type="ECO:0000256" key="6">
    <source>
        <dbReference type="ARBA" id="ARBA00022741"/>
    </source>
</evidence>
<dbReference type="GO" id="GO:0016787">
    <property type="term" value="F:hydrolase activity"/>
    <property type="evidence" value="ECO:0007669"/>
    <property type="project" value="UniProtKB-KW"/>
</dbReference>
<evidence type="ECO:0000259" key="14">
    <source>
        <dbReference type="PROSITE" id="PS51206"/>
    </source>
</evidence>
<name>A0A2I7YUT1_9VIRU</name>
<dbReference type="InterPro" id="IPR027417">
    <property type="entry name" value="P-loop_NTPase"/>
</dbReference>
<comment type="subcellular location">
    <subcellularLocation>
        <location evidence="1 12">Host nucleus</location>
    </subcellularLocation>
</comment>
<evidence type="ECO:0000256" key="12">
    <source>
        <dbReference type="PROSITE-ProRule" id="PRU01366"/>
    </source>
</evidence>
<evidence type="ECO:0000256" key="2">
    <source>
        <dbReference type="ARBA" id="ARBA00022562"/>
    </source>
</evidence>
<evidence type="ECO:0000256" key="13">
    <source>
        <dbReference type="SAM" id="MobiDB-lite"/>
    </source>
</evidence>
<sequence length="651" mass="72858">MESYSRAVIRLPWENIYEAIQEAAWPSLAAVEPQRPGDLPYDWPLLYDEDRRYVVAWDTLWSILKRLAAGFGRWAGYLQLEPSQAGGPRRHLHLLLSAPGIRGRSWTAFLRNAVAEWARTTVHLNYADAIDIPRNTHGRILEADADFVFRYLAPKLPLREVTWAWTNEDQFKPFALCEPKRRELIQRATTQDRANGLDGPPAKRSRAADEFHQLVHFLADKGIVDPDKWMALFPDSYITWSSSAQGRQQVNSACELALQIILTRGVLSRFLAPNPSNIFPENNRAVELLRMQGHDPVSFGQLVLAWADKQLGKRNTLWFWGPPSTGKTNLALAIARALPRFGMVNWTNENFPFNDAPHKCVLVWDEGRITAKIVEAVKSILGGQAVRVDQKCKGSVSLSPTPVLITSNADIRYVRDGNIVTGDHVKALSERMVIVHFSTPCPANFGLLKAEEIVDWLNYVKSCPGSITADTVQATWGTRSAPNLFEIKRKAPQTASPFGPQAEEQEEAAVYRCPSSPASSRSSSPDIFGITKSPAPLEDLSSDSGSECSLPFTPSNAAWFTPMPPAHPLQPPLFGVDWIYSTQWKQPVCCLDHETEPCNLCIDIAERCVLFRVSEPDLLRCPDHRHEENPFDVLLCRHCQALSGLETLQSA</sequence>
<keyword evidence="4 12" id="KW-0540">Nuclease</keyword>
<dbReference type="InterPro" id="IPR014015">
    <property type="entry name" value="Helicase_SF3_DNA-vir"/>
</dbReference>
<organism evidence="16">
    <name type="scientific">Bovine parvovirus 3</name>
    <dbReference type="NCBI Taxonomy" id="172297"/>
    <lineage>
        <taxon>Viruses</taxon>
        <taxon>Monodnaviria</taxon>
        <taxon>Shotokuvirae</taxon>
        <taxon>Cossaviricota</taxon>
        <taxon>Quintoviricetes</taxon>
        <taxon>Piccovirales</taxon>
        <taxon>Parvoviridae</taxon>
        <taxon>Parvovirinae</taxon>
        <taxon>Erythroparvovirus</taxon>
        <taxon>Erythroparvovirus ungulate1</taxon>
    </lineage>
</organism>
<dbReference type="SUPFAM" id="SSF55464">
    <property type="entry name" value="Origin of replication-binding domain, RBD-like"/>
    <property type="match status" value="1"/>
</dbReference>
<proteinExistence type="predicted"/>
<dbReference type="InterPro" id="IPR014835">
    <property type="entry name" value="NS1-Nuc"/>
</dbReference>
<keyword evidence="8 12" id="KW-0378">Hydrolase</keyword>
<keyword evidence="5" id="KW-0479">Metal-binding</keyword>
<dbReference type="EMBL" id="MG026728">
    <property type="protein sequence ID" value="AUS83807.1"/>
    <property type="molecule type" value="Genomic_DNA"/>
</dbReference>
<protein>
    <submittedName>
        <fullName evidence="16">Nonstructural protein</fullName>
    </submittedName>
</protein>
<dbReference type="GO" id="GO:0019079">
    <property type="term" value="P:viral genome replication"/>
    <property type="evidence" value="ECO:0007669"/>
    <property type="project" value="InterPro"/>
</dbReference>
<dbReference type="Gene3D" id="3.40.50.300">
    <property type="entry name" value="P-loop containing nucleotide triphosphate hydrolases"/>
    <property type="match status" value="1"/>
</dbReference>
<feature type="domain" description="PV NS1-Nuc" evidence="15">
    <location>
        <begin position="1"/>
        <end position="195"/>
    </location>
</feature>
<dbReference type="InterPro" id="IPR001257">
    <property type="entry name" value="Parvovirus_NS1_helicase"/>
</dbReference>
<keyword evidence="9" id="KW-0067">ATP-binding</keyword>
<evidence type="ECO:0000256" key="11">
    <source>
        <dbReference type="ARBA" id="ARBA00023125"/>
    </source>
</evidence>
<dbReference type="SUPFAM" id="SSF52540">
    <property type="entry name" value="P-loop containing nucleoside triphosphate hydrolases"/>
    <property type="match status" value="1"/>
</dbReference>
<dbReference type="GO" id="GO:0046872">
    <property type="term" value="F:metal ion binding"/>
    <property type="evidence" value="ECO:0007669"/>
    <property type="project" value="UniProtKB-KW"/>
</dbReference>
<dbReference type="Gene3D" id="3.40.1310.20">
    <property type="match status" value="1"/>
</dbReference>
<keyword evidence="7 12" id="KW-0255">Endonuclease</keyword>
<dbReference type="Gene3D" id="1.10.10.950">
    <property type="match status" value="1"/>
</dbReference>
<evidence type="ECO:0000259" key="15">
    <source>
        <dbReference type="PROSITE" id="PS52022"/>
    </source>
</evidence>
<reference evidence="16" key="1">
    <citation type="journal article" date="2018" name="Virol. J.">
        <title>Plasma virome of cattle from forest region revealed diverse small circular ssDNA viral genomes.</title>
        <authorList>
            <person name="Wang H."/>
            <person name="Li S."/>
            <person name="Mahmood A."/>
            <person name="Yang S."/>
            <person name="Wang X."/>
            <person name="Shen Q."/>
            <person name="Shan T."/>
            <person name="Deng X."/>
            <person name="Li J."/>
            <person name="Hua X."/>
            <person name="Cui L."/>
            <person name="Delwart E."/>
            <person name="Zhang W."/>
        </authorList>
    </citation>
    <scope>NUCLEOTIDE SEQUENCE [LARGE SCALE GENOMIC DNA]</scope>
    <source>
        <strain evidence="16">Ujs497</strain>
    </source>
</reference>
<dbReference type="Proteomes" id="UP000294326">
    <property type="component" value="Segment"/>
</dbReference>
<evidence type="ECO:0000256" key="4">
    <source>
        <dbReference type="ARBA" id="ARBA00022722"/>
    </source>
</evidence>
<evidence type="ECO:0000256" key="3">
    <source>
        <dbReference type="ARBA" id="ARBA00022705"/>
    </source>
</evidence>
<feature type="short sequence motif" description="RCR-3" evidence="12">
    <location>
        <begin position="151"/>
        <end position="155"/>
    </location>
</feature>
<accession>A0A2I7YUT1</accession>
<evidence type="ECO:0000256" key="7">
    <source>
        <dbReference type="ARBA" id="ARBA00022759"/>
    </source>
</evidence>
<feature type="compositionally biased region" description="Low complexity" evidence="13">
    <location>
        <begin position="514"/>
        <end position="525"/>
    </location>
</feature>
<evidence type="ECO:0000256" key="9">
    <source>
        <dbReference type="ARBA" id="ARBA00022840"/>
    </source>
</evidence>
<dbReference type="GO" id="GO:0003677">
    <property type="term" value="F:DNA binding"/>
    <property type="evidence" value="ECO:0007669"/>
    <property type="project" value="UniProtKB-UniRule"/>
</dbReference>
<dbReference type="InterPro" id="IPR049901">
    <property type="entry name" value="PV_NS1-NUC"/>
</dbReference>
<feature type="region of interest" description="Disordered" evidence="13">
    <location>
        <begin position="492"/>
        <end position="528"/>
    </location>
</feature>
<evidence type="ECO:0000256" key="8">
    <source>
        <dbReference type="ARBA" id="ARBA00022801"/>
    </source>
</evidence>
<keyword evidence="10 12" id="KW-0190">Covalent protein-DNA linkage</keyword>
<keyword evidence="6 12" id="KW-0547">Nucleotide-binding</keyword>
<dbReference type="Pfam" id="PF08724">
    <property type="entry name" value="Rep_N"/>
    <property type="match status" value="1"/>
</dbReference>
<dbReference type="PROSITE" id="PS52022">
    <property type="entry name" value="PV_NS1_NUC"/>
    <property type="match status" value="1"/>
</dbReference>
<dbReference type="PROSITE" id="PS51206">
    <property type="entry name" value="SF3_HELICASE_1"/>
    <property type="match status" value="1"/>
</dbReference>
<keyword evidence="2 12" id="KW-1048">Host nucleus</keyword>
<evidence type="ECO:0000256" key="10">
    <source>
        <dbReference type="ARBA" id="ARBA00023124"/>
    </source>
</evidence>
<feature type="domain" description="SF3 helicase" evidence="14">
    <location>
        <begin position="295"/>
        <end position="450"/>
    </location>
</feature>